<dbReference type="Pfam" id="PF12999">
    <property type="entry name" value="PRKCSH-like"/>
    <property type="match status" value="1"/>
</dbReference>
<dbReference type="InterPro" id="IPR039794">
    <property type="entry name" value="Gtb1-like"/>
</dbReference>
<reference evidence="2" key="1">
    <citation type="submission" date="2022-02" db="EMBL/GenBank/DDBJ databases">
        <authorList>
            <person name="Henning P.M."/>
            <person name="McCubbin A.G."/>
            <person name="Shore J.S."/>
        </authorList>
    </citation>
    <scope>NUCLEOTIDE SEQUENCE</scope>
    <source>
        <strain evidence="2">F60SS</strain>
        <tissue evidence="2">Leaves</tissue>
    </source>
</reference>
<dbReference type="GO" id="GO:0006491">
    <property type="term" value="P:N-glycan processing"/>
    <property type="evidence" value="ECO:0007669"/>
    <property type="project" value="TreeGrafter"/>
</dbReference>
<evidence type="ECO:0000313" key="2">
    <source>
        <dbReference type="EMBL" id="KAJ4838030.1"/>
    </source>
</evidence>
<name>A0A9Q0FUP0_9ROSI</name>
<protein>
    <recommendedName>
        <fullName evidence="1">Glucosidase II beta subunit N-terminal domain-containing protein</fullName>
    </recommendedName>
</protein>
<reference evidence="2" key="2">
    <citation type="journal article" date="2023" name="Plants (Basel)">
        <title>Annotation of the Turnera subulata (Passifloraceae) Draft Genome Reveals the S-Locus Evolved after the Divergence of Turneroideae from Passifloroideae in a Stepwise Manner.</title>
        <authorList>
            <person name="Henning P.M."/>
            <person name="Roalson E.H."/>
            <person name="Mir W."/>
            <person name="McCubbin A.G."/>
            <person name="Shore J.S."/>
        </authorList>
    </citation>
    <scope>NUCLEOTIDE SEQUENCE</scope>
    <source>
        <strain evidence="2">F60SS</strain>
    </source>
</reference>
<dbReference type="AlphaFoldDB" id="A0A9Q0FUP0"/>
<dbReference type="InterPro" id="IPR028146">
    <property type="entry name" value="PRKCSH_N"/>
</dbReference>
<proteinExistence type="predicted"/>
<dbReference type="Proteomes" id="UP001141552">
    <property type="component" value="Unassembled WGS sequence"/>
</dbReference>
<dbReference type="EMBL" id="JAKUCV010003680">
    <property type="protein sequence ID" value="KAJ4838030.1"/>
    <property type="molecule type" value="Genomic_DNA"/>
</dbReference>
<dbReference type="GO" id="GO:0017177">
    <property type="term" value="C:glucosidase II complex"/>
    <property type="evidence" value="ECO:0007669"/>
    <property type="project" value="TreeGrafter"/>
</dbReference>
<evidence type="ECO:0000313" key="3">
    <source>
        <dbReference type="Proteomes" id="UP001141552"/>
    </source>
</evidence>
<accession>A0A9Q0FUP0</accession>
<comment type="caution">
    <text evidence="2">The sequence shown here is derived from an EMBL/GenBank/DDBJ whole genome shotgun (WGS) entry which is preliminary data.</text>
</comment>
<dbReference type="PANTHER" id="PTHR12630">
    <property type="entry name" value="N-LINKED OLIGOSACCHARIDE PROCESSING"/>
    <property type="match status" value="1"/>
</dbReference>
<dbReference type="OrthoDB" id="28322at2759"/>
<organism evidence="2 3">
    <name type="scientific">Turnera subulata</name>
    <dbReference type="NCBI Taxonomy" id="218843"/>
    <lineage>
        <taxon>Eukaryota</taxon>
        <taxon>Viridiplantae</taxon>
        <taxon>Streptophyta</taxon>
        <taxon>Embryophyta</taxon>
        <taxon>Tracheophyta</taxon>
        <taxon>Spermatophyta</taxon>
        <taxon>Magnoliopsida</taxon>
        <taxon>eudicotyledons</taxon>
        <taxon>Gunneridae</taxon>
        <taxon>Pentapetalae</taxon>
        <taxon>rosids</taxon>
        <taxon>fabids</taxon>
        <taxon>Malpighiales</taxon>
        <taxon>Passifloraceae</taxon>
        <taxon>Turnera</taxon>
    </lineage>
</organism>
<evidence type="ECO:0000259" key="1">
    <source>
        <dbReference type="Pfam" id="PF12999"/>
    </source>
</evidence>
<feature type="domain" description="Glucosidase II beta subunit N-terminal" evidence="1">
    <location>
        <begin position="31"/>
        <end position="114"/>
    </location>
</feature>
<keyword evidence="3" id="KW-1185">Reference proteome</keyword>
<gene>
    <name evidence="2" type="ORF">Tsubulata_019504</name>
</gene>
<sequence>MEEKRTKLYNLKTTFFTNPVIFFFLCYQIPFTHSLSPLLGVHPLDVEYFASQVIKCKDGSNSFTRDRLNDNFCDCLDGTDEPGTSACPRGKFYCRNVGSTPRFIFSSRVNDRICVSHGLASEVPAFILNDSVQLSLSYTIHFEICEMNFVDCCDGSDEYDSGVTCANRCIMGGNLEYKFGSHISSVSTDKSTDRVISEDLFERAKGVPSLKEGDIVEEFCNRPYCSIVLIYQISILS</sequence>
<dbReference type="PANTHER" id="PTHR12630:SF17">
    <property type="entry name" value="EXPRESSED PROTEIN"/>
    <property type="match status" value="1"/>
</dbReference>